<dbReference type="SUPFAM" id="SSF53756">
    <property type="entry name" value="UDP-Glycosyltransferase/glycogen phosphorylase"/>
    <property type="match status" value="1"/>
</dbReference>
<dbReference type="PANTHER" id="PTHR46401">
    <property type="entry name" value="GLYCOSYLTRANSFERASE WBBK-RELATED"/>
    <property type="match status" value="1"/>
</dbReference>
<organism evidence="3 4">
    <name type="scientific">Maribacter aquimaris</name>
    <dbReference type="NCBI Taxonomy" id="2737171"/>
    <lineage>
        <taxon>Bacteria</taxon>
        <taxon>Pseudomonadati</taxon>
        <taxon>Bacteroidota</taxon>
        <taxon>Flavobacteriia</taxon>
        <taxon>Flavobacteriales</taxon>
        <taxon>Flavobacteriaceae</taxon>
        <taxon>Maribacter</taxon>
    </lineage>
</organism>
<dbReference type="Proteomes" id="UP001166021">
    <property type="component" value="Unassembled WGS sequence"/>
</dbReference>
<evidence type="ECO:0000256" key="1">
    <source>
        <dbReference type="ARBA" id="ARBA00022679"/>
    </source>
</evidence>
<evidence type="ECO:0000313" key="4">
    <source>
        <dbReference type="Proteomes" id="UP001166021"/>
    </source>
</evidence>
<accession>A0ABR7V297</accession>
<dbReference type="InterPro" id="IPR001296">
    <property type="entry name" value="Glyco_trans_1"/>
</dbReference>
<feature type="domain" description="Glycosyl transferase family 1" evidence="2">
    <location>
        <begin position="223"/>
        <end position="352"/>
    </location>
</feature>
<keyword evidence="4" id="KW-1185">Reference proteome</keyword>
<dbReference type="PANTHER" id="PTHR46401:SF2">
    <property type="entry name" value="GLYCOSYLTRANSFERASE WBBK-RELATED"/>
    <property type="match status" value="1"/>
</dbReference>
<dbReference type="RefSeq" id="WP_188244388.1">
    <property type="nucleotide sequence ID" value="NZ_JABTCF010000009.1"/>
</dbReference>
<comment type="caution">
    <text evidence="3">The sequence shown here is derived from an EMBL/GenBank/DDBJ whole genome shotgun (WGS) entry which is preliminary data.</text>
</comment>
<proteinExistence type="predicted"/>
<dbReference type="Pfam" id="PF00534">
    <property type="entry name" value="Glycos_transf_1"/>
    <property type="match status" value="1"/>
</dbReference>
<keyword evidence="1" id="KW-0808">Transferase</keyword>
<gene>
    <name evidence="3" type="ORF">HPE56_14055</name>
</gene>
<reference evidence="3" key="1">
    <citation type="submission" date="2020-05" db="EMBL/GenBank/DDBJ databases">
        <title>The draft genome sequence of Maribacter sp. ANRC-HE7.</title>
        <authorList>
            <person name="Mu L."/>
        </authorList>
    </citation>
    <scope>NUCLEOTIDE SEQUENCE</scope>
    <source>
        <strain evidence="3">ANRC-HE7</strain>
    </source>
</reference>
<evidence type="ECO:0000313" key="3">
    <source>
        <dbReference type="EMBL" id="MBD0778920.1"/>
    </source>
</evidence>
<name>A0ABR7V297_9FLAO</name>
<dbReference type="Gene3D" id="3.40.50.2000">
    <property type="entry name" value="Glycogen Phosphorylase B"/>
    <property type="match status" value="2"/>
</dbReference>
<protein>
    <submittedName>
        <fullName evidence="3">Glycosyltransferase family 4 protein</fullName>
    </submittedName>
</protein>
<dbReference type="EMBL" id="JABTCF010000009">
    <property type="protein sequence ID" value="MBD0778920.1"/>
    <property type="molecule type" value="Genomic_DNA"/>
</dbReference>
<evidence type="ECO:0000259" key="2">
    <source>
        <dbReference type="Pfam" id="PF00534"/>
    </source>
</evidence>
<sequence>MRIGIIIGRIGGVDGVALETEKWIDVLKKLGHEVFIMSGEFESWNMDDEHDYLFPELSFFAVEAEWEQRKAFHEPDKDPGPLLEHVENASNIIFEAMQQWVAQKKIDVILSENASALPCHLSMGVAIKKLIKTTGLPIVTHDHDFHWERGKRYVSTHKEINQYVDDNFPLLLPNVKHAVINTFGVETFKKRFDIEATLVPNVMDFNRIYGVPTAENQFFLRDIGVTKDEIALLQVTRIVRRKGIETAISLIDKLDDKKLKLVITGNNNDDENKEYYNELIDQIHNLNLSSQIIFAADKVLDHKDLSDIYAHGRACTYFSTYEGFGNAFVECVLAKKPIFVNNYKPVYMQDIGNKGFETVMTEDGILTNKKVQQMSDIIYNPKRCLEIGEYNFNLGKKYFSFDVLEEKLNSLFTF</sequence>